<evidence type="ECO:0000313" key="1">
    <source>
        <dbReference type="EMBL" id="QDV70298.1"/>
    </source>
</evidence>
<dbReference type="Proteomes" id="UP000315082">
    <property type="component" value="Chromosome"/>
</dbReference>
<dbReference type="AlphaFoldDB" id="A0A518JXN3"/>
<gene>
    <name evidence="1" type="ORF">Poly24_40180</name>
</gene>
<accession>A0A518JXN3</accession>
<sequence>MGQKQATKAIAAEYDASTDEGTSRVDVCAFGQSSFCVVTVLRKGVDRAVHDAVGKDCLNRLAHL</sequence>
<reference evidence="1 2" key="1">
    <citation type="submission" date="2019-02" db="EMBL/GenBank/DDBJ databases">
        <title>Deep-cultivation of Planctomycetes and their phenomic and genomic characterization uncovers novel biology.</title>
        <authorList>
            <person name="Wiegand S."/>
            <person name="Jogler M."/>
            <person name="Boedeker C."/>
            <person name="Pinto D."/>
            <person name="Vollmers J."/>
            <person name="Rivas-Marin E."/>
            <person name="Kohn T."/>
            <person name="Peeters S.H."/>
            <person name="Heuer A."/>
            <person name="Rast P."/>
            <person name="Oberbeckmann S."/>
            <person name="Bunk B."/>
            <person name="Jeske O."/>
            <person name="Meyerdierks A."/>
            <person name="Storesund J.E."/>
            <person name="Kallscheuer N."/>
            <person name="Luecker S."/>
            <person name="Lage O.M."/>
            <person name="Pohl T."/>
            <person name="Merkel B.J."/>
            <person name="Hornburger P."/>
            <person name="Mueller R.-W."/>
            <person name="Bruemmer F."/>
            <person name="Labrenz M."/>
            <person name="Spormann A.M."/>
            <person name="Op den Camp H."/>
            <person name="Overmann J."/>
            <person name="Amann R."/>
            <person name="Jetten M.S.M."/>
            <person name="Mascher T."/>
            <person name="Medema M.H."/>
            <person name="Devos D.P."/>
            <person name="Kaster A.-K."/>
            <person name="Ovreas L."/>
            <person name="Rohde M."/>
            <person name="Galperin M.Y."/>
            <person name="Jogler C."/>
        </authorList>
    </citation>
    <scope>NUCLEOTIDE SEQUENCE [LARGE SCALE GENOMIC DNA]</scope>
    <source>
        <strain evidence="1 2">Poly24</strain>
    </source>
</reference>
<dbReference type="KEGG" id="rcf:Poly24_40180"/>
<organism evidence="1 2">
    <name type="scientific">Rosistilla carotiformis</name>
    <dbReference type="NCBI Taxonomy" id="2528017"/>
    <lineage>
        <taxon>Bacteria</taxon>
        <taxon>Pseudomonadati</taxon>
        <taxon>Planctomycetota</taxon>
        <taxon>Planctomycetia</taxon>
        <taxon>Pirellulales</taxon>
        <taxon>Pirellulaceae</taxon>
        <taxon>Rosistilla</taxon>
    </lineage>
</organism>
<proteinExistence type="predicted"/>
<evidence type="ECO:0000313" key="2">
    <source>
        <dbReference type="Proteomes" id="UP000315082"/>
    </source>
</evidence>
<name>A0A518JXN3_9BACT</name>
<protein>
    <submittedName>
        <fullName evidence="1">Uncharacterized protein</fullName>
    </submittedName>
</protein>
<dbReference type="EMBL" id="CP036348">
    <property type="protein sequence ID" value="QDV70298.1"/>
    <property type="molecule type" value="Genomic_DNA"/>
</dbReference>
<keyword evidence="2" id="KW-1185">Reference proteome</keyword>